<organism evidence="4 5">
    <name type="scientific">Sphingomonas parapaucimobilis NBRC 15100</name>
    <dbReference type="NCBI Taxonomy" id="1219049"/>
    <lineage>
        <taxon>Bacteria</taxon>
        <taxon>Pseudomonadati</taxon>
        <taxon>Pseudomonadota</taxon>
        <taxon>Alphaproteobacteria</taxon>
        <taxon>Sphingomonadales</taxon>
        <taxon>Sphingomonadaceae</taxon>
        <taxon>Sphingomonas</taxon>
    </lineage>
</organism>
<dbReference type="eggNOG" id="COG4301">
    <property type="taxonomic scope" value="Bacteria"/>
</dbReference>
<evidence type="ECO:0000313" key="4">
    <source>
        <dbReference type="EMBL" id="GAM00374.1"/>
    </source>
</evidence>
<keyword evidence="1" id="KW-0489">Methyltransferase</keyword>
<dbReference type="GO" id="GO:0008168">
    <property type="term" value="F:methyltransferase activity"/>
    <property type="evidence" value="ECO:0007669"/>
    <property type="project" value="UniProtKB-KW"/>
</dbReference>
<dbReference type="InterPro" id="IPR029063">
    <property type="entry name" value="SAM-dependent_MTases_sf"/>
</dbReference>
<evidence type="ECO:0000256" key="2">
    <source>
        <dbReference type="ARBA" id="ARBA00022679"/>
    </source>
</evidence>
<evidence type="ECO:0000259" key="3">
    <source>
        <dbReference type="Pfam" id="PF10017"/>
    </source>
</evidence>
<dbReference type="Pfam" id="PF10017">
    <property type="entry name" value="Methyltransf_33"/>
    <property type="match status" value="1"/>
</dbReference>
<sequence length="325" mass="35771">MLKPEIEDGQMSLADPAFRADVFAGLERRPRAIPARWFYDRKGSELFEAITDLPEYYPTRTETAILKTMCPDLVEHVGKGRAVVEFGSGSSTKTPVLLRCVEPSAYVPIDISGDFLRESARGLQQAFPDLPIHPLEGDFMRPLALPAVVADAPKLGFFPGSTIGNMTPAMATDLLRAMRGSLGEGAMLLIGMDRTKSSDVLVPAYDDAAGVTAAFNRNLLDRINRELDGTIPVDAFRHRAIWNDDRSRIEMHLAAERDVDFTIEGRPFAMASGETIHTENSHKYGPRDAKILLRAGGWTPIAQWSDPDELFAVYLAEAQSARLAP</sequence>
<reference evidence="4 5" key="1">
    <citation type="submission" date="2014-11" db="EMBL/GenBank/DDBJ databases">
        <title>Whole genome shotgun sequence of Sphingomonas parapaucimobilis NBRC 15100.</title>
        <authorList>
            <person name="Katano-Makiyama Y."/>
            <person name="Hosoyama A."/>
            <person name="Hashimoto M."/>
            <person name="Hosoyama Y."/>
            <person name="Noguchi M."/>
            <person name="Numata M."/>
            <person name="Tsuchikane K."/>
            <person name="Hirakata S."/>
            <person name="Uohara A."/>
            <person name="Shimodaira J."/>
            <person name="Ohji S."/>
            <person name="Ichikawa N."/>
            <person name="Kimura A."/>
            <person name="Yamazoe A."/>
            <person name="Fujita N."/>
        </authorList>
    </citation>
    <scope>NUCLEOTIDE SEQUENCE [LARGE SCALE GENOMIC DNA]</scope>
    <source>
        <strain evidence="4 5">NBRC 15100</strain>
    </source>
</reference>
<dbReference type="InterPro" id="IPR051128">
    <property type="entry name" value="EgtD_Methyltrsf_superfamily"/>
</dbReference>
<proteinExistence type="predicted"/>
<gene>
    <name evidence="4" type="ORF">SP5_031_00170</name>
</gene>
<keyword evidence="5" id="KW-1185">Reference proteome</keyword>
<dbReference type="PANTHER" id="PTHR43397:SF1">
    <property type="entry name" value="ERGOTHIONEINE BIOSYNTHESIS PROTEIN 1"/>
    <property type="match status" value="1"/>
</dbReference>
<accession>A0A0A1W655</accession>
<comment type="caution">
    <text evidence="4">The sequence shown here is derived from an EMBL/GenBank/DDBJ whole genome shotgun (WGS) entry which is preliminary data.</text>
</comment>
<dbReference type="InterPro" id="IPR035094">
    <property type="entry name" value="EgtD"/>
</dbReference>
<dbReference type="PIRSF" id="PIRSF018005">
    <property type="entry name" value="UCP018005"/>
    <property type="match status" value="1"/>
</dbReference>
<evidence type="ECO:0000256" key="1">
    <source>
        <dbReference type="ARBA" id="ARBA00022603"/>
    </source>
</evidence>
<dbReference type="AlphaFoldDB" id="A0A0A1W655"/>
<evidence type="ECO:0000313" key="5">
    <source>
        <dbReference type="Proteomes" id="UP000032305"/>
    </source>
</evidence>
<name>A0A0A1W655_9SPHN</name>
<dbReference type="NCBIfam" id="TIGR03438">
    <property type="entry name" value="egtD_ergothio"/>
    <property type="match status" value="1"/>
</dbReference>
<dbReference type="Proteomes" id="UP000032305">
    <property type="component" value="Unassembled WGS sequence"/>
</dbReference>
<dbReference type="Gene3D" id="3.40.50.150">
    <property type="entry name" value="Vaccinia Virus protein VP39"/>
    <property type="match status" value="1"/>
</dbReference>
<dbReference type="GO" id="GO:0032259">
    <property type="term" value="P:methylation"/>
    <property type="evidence" value="ECO:0007669"/>
    <property type="project" value="UniProtKB-KW"/>
</dbReference>
<protein>
    <recommendedName>
        <fullName evidence="3">Histidine-specific methyltransferase SAM-dependent domain-containing protein</fullName>
    </recommendedName>
</protein>
<dbReference type="OrthoDB" id="5289726at2"/>
<dbReference type="RefSeq" id="WP_042485183.1">
    <property type="nucleotide sequence ID" value="NZ_BBPI01000031.1"/>
</dbReference>
<dbReference type="InterPro" id="IPR017804">
    <property type="entry name" value="MeTrfase_EgtD-like"/>
</dbReference>
<dbReference type="EMBL" id="BBPI01000031">
    <property type="protein sequence ID" value="GAM00374.1"/>
    <property type="molecule type" value="Genomic_DNA"/>
</dbReference>
<keyword evidence="2" id="KW-0808">Transferase</keyword>
<dbReference type="InterPro" id="IPR019257">
    <property type="entry name" value="MeTrfase_dom"/>
</dbReference>
<feature type="domain" description="Histidine-specific methyltransferase SAM-dependent" evidence="3">
    <location>
        <begin position="18"/>
        <end position="317"/>
    </location>
</feature>
<dbReference type="SUPFAM" id="SSF53335">
    <property type="entry name" value="S-adenosyl-L-methionine-dependent methyltransferases"/>
    <property type="match status" value="1"/>
</dbReference>
<dbReference type="PANTHER" id="PTHR43397">
    <property type="entry name" value="ERGOTHIONEINE BIOSYNTHESIS PROTEIN 1"/>
    <property type="match status" value="1"/>
</dbReference>